<reference evidence="3" key="1">
    <citation type="submission" date="2018-04" db="EMBL/GenBank/DDBJ databases">
        <title>Whole genome sequencing of Hypsizygus marmoreus.</title>
        <authorList>
            <person name="Choi I.-G."/>
            <person name="Min B."/>
            <person name="Kim J.-G."/>
            <person name="Kim S."/>
            <person name="Oh Y.-L."/>
            <person name="Kong W.-S."/>
            <person name="Park H."/>
            <person name="Jeong J."/>
            <person name="Song E.-S."/>
        </authorList>
    </citation>
    <scope>NUCLEOTIDE SEQUENCE [LARGE SCALE GENOMIC DNA]</scope>
    <source>
        <strain evidence="3">51987-8</strain>
    </source>
</reference>
<keyword evidence="4" id="KW-1185">Reference proteome</keyword>
<comment type="caution">
    <text evidence="3">The sequence shown here is derived from an EMBL/GenBank/DDBJ whole genome shotgun (WGS) entry which is preliminary data.</text>
</comment>
<keyword evidence="1" id="KW-1133">Transmembrane helix</keyword>
<dbReference type="OrthoDB" id="5421757at2759"/>
<keyword evidence="1" id="KW-0472">Membrane</keyword>
<feature type="signal peptide" evidence="2">
    <location>
        <begin position="1"/>
        <end position="18"/>
    </location>
</feature>
<evidence type="ECO:0000256" key="1">
    <source>
        <dbReference type="SAM" id="Phobius"/>
    </source>
</evidence>
<dbReference type="STRING" id="39966.A0A369JKE9"/>
<dbReference type="InParanoid" id="A0A369JKE9"/>
<sequence length="169" mass="19305">MNACLLLIIAWLISATILRDVFTPLETPVLIAFYVTQDLIIAWALYSILATTTIPFLLGECRLRMRCGFRPTEVVFRRPPMLDKGLSQAECVEQYRRFVARSMDPYLIYASVSSFMTNELWVSAYPAIMDAYDLIDRGEVNEGSLESAIWLQKDGTWSVCELCKIENMV</sequence>
<name>A0A369JKE9_HYPMA</name>
<evidence type="ECO:0000256" key="2">
    <source>
        <dbReference type="SAM" id="SignalP"/>
    </source>
</evidence>
<evidence type="ECO:0000313" key="4">
    <source>
        <dbReference type="Proteomes" id="UP000076154"/>
    </source>
</evidence>
<protein>
    <submittedName>
        <fullName evidence="3">Uncharacterized protein</fullName>
    </submittedName>
</protein>
<dbReference type="EMBL" id="LUEZ02000056">
    <property type="protein sequence ID" value="RDB20885.1"/>
    <property type="molecule type" value="Genomic_DNA"/>
</dbReference>
<dbReference type="Proteomes" id="UP000076154">
    <property type="component" value="Unassembled WGS sequence"/>
</dbReference>
<gene>
    <name evidence="3" type="ORF">Hypma_012065</name>
</gene>
<organism evidence="3 4">
    <name type="scientific">Hypsizygus marmoreus</name>
    <name type="common">White beech mushroom</name>
    <name type="synonym">Agaricus marmoreus</name>
    <dbReference type="NCBI Taxonomy" id="39966"/>
    <lineage>
        <taxon>Eukaryota</taxon>
        <taxon>Fungi</taxon>
        <taxon>Dikarya</taxon>
        <taxon>Basidiomycota</taxon>
        <taxon>Agaricomycotina</taxon>
        <taxon>Agaricomycetes</taxon>
        <taxon>Agaricomycetidae</taxon>
        <taxon>Agaricales</taxon>
        <taxon>Tricholomatineae</taxon>
        <taxon>Lyophyllaceae</taxon>
        <taxon>Hypsizygus</taxon>
    </lineage>
</organism>
<feature type="transmembrane region" description="Helical" evidence="1">
    <location>
        <begin position="29"/>
        <end position="58"/>
    </location>
</feature>
<evidence type="ECO:0000313" key="3">
    <source>
        <dbReference type="EMBL" id="RDB20885.1"/>
    </source>
</evidence>
<feature type="chain" id="PRO_5016727933" evidence="2">
    <location>
        <begin position="19"/>
        <end position="169"/>
    </location>
</feature>
<dbReference type="AlphaFoldDB" id="A0A369JKE9"/>
<accession>A0A369JKE9</accession>
<proteinExistence type="predicted"/>
<keyword evidence="2" id="KW-0732">Signal</keyword>
<keyword evidence="1" id="KW-0812">Transmembrane</keyword>